<evidence type="ECO:0000256" key="1">
    <source>
        <dbReference type="SAM" id="MobiDB-lite"/>
    </source>
</evidence>
<dbReference type="eggNOG" id="COG3209">
    <property type="taxonomic scope" value="Bacteria"/>
</dbReference>
<dbReference type="EMBL" id="BX571862">
    <property type="protein sequence ID" value="CAE13425.1"/>
    <property type="molecule type" value="Genomic_DNA"/>
</dbReference>
<name>Q7N7K7_PHOLL</name>
<evidence type="ECO:0000313" key="2">
    <source>
        <dbReference type="EMBL" id="CAE13425.1"/>
    </source>
</evidence>
<keyword evidence="3" id="KW-1185">Reference proteome</keyword>
<accession>Q7N7K7</accession>
<feature type="compositionally biased region" description="Polar residues" evidence="1">
    <location>
        <begin position="56"/>
        <end position="66"/>
    </location>
</feature>
<organism evidence="2 3">
    <name type="scientific">Photorhabdus laumondii subsp. laumondii (strain DSM 15139 / CIP 105565 / TT01)</name>
    <name type="common">Photorhabdus luminescens subsp. laumondii</name>
    <dbReference type="NCBI Taxonomy" id="243265"/>
    <lineage>
        <taxon>Bacteria</taxon>
        <taxon>Pseudomonadati</taxon>
        <taxon>Pseudomonadota</taxon>
        <taxon>Gammaproteobacteria</taxon>
        <taxon>Enterobacterales</taxon>
        <taxon>Morganellaceae</taxon>
        <taxon>Photorhabdus</taxon>
    </lineage>
</organism>
<dbReference type="HOGENOM" id="CLU_1330913_0_0_6"/>
<gene>
    <name evidence="2" type="ordered locus">plu1131</name>
</gene>
<dbReference type="STRING" id="243265.plu1131"/>
<dbReference type="Proteomes" id="UP000002514">
    <property type="component" value="Chromosome"/>
</dbReference>
<feature type="compositionally biased region" description="Basic and acidic residues" evidence="1">
    <location>
        <begin position="101"/>
        <end position="111"/>
    </location>
</feature>
<dbReference type="AlphaFoldDB" id="Q7N7K7"/>
<proteinExistence type="predicted"/>
<feature type="compositionally biased region" description="Polar residues" evidence="1">
    <location>
        <begin position="112"/>
        <end position="125"/>
    </location>
</feature>
<feature type="region of interest" description="Disordered" evidence="1">
    <location>
        <begin position="51"/>
        <end position="131"/>
    </location>
</feature>
<dbReference type="KEGG" id="plu:plu1131"/>
<protein>
    <submittedName>
        <fullName evidence="2">Photorhabdus luminescens subsp. laumondii TTO1 complete genome segment 4/17</fullName>
    </submittedName>
</protein>
<sequence length="206" mass="22215">MPPPPIAGSNTGEAVNEANQTIASALDKKLKEMGESIDKATQCSFGRVCSSDYVDNESQPNVGKNLTNEEKSQYGGVGSGSPSGWEPQDEENARTQQSDSKNFDDKFKKSDLVSSANKPINNQGLSAGARAWEKHAGRPGGIFEPLKGNVTQKNEAASRFVNEVLNNKNTVRTDLSKGGIEYRLPDGRGVRYNSDGSFSGFLDPKR</sequence>
<reference evidence="3" key="1">
    <citation type="journal article" date="2003" name="Nat. Biotechnol.">
        <title>The genome sequence of the entomopathogenic bacterium Photorhabdus luminescens.</title>
        <authorList>
            <person name="Duchaud E."/>
            <person name="Rusniok C."/>
            <person name="Frangeul L."/>
            <person name="Buchrieser C."/>
            <person name="Givaudan A."/>
            <person name="Taourit S."/>
            <person name="Bocs S."/>
            <person name="Boursaux-Eude C."/>
            <person name="Chandler M."/>
            <person name="Charles J.-F."/>
            <person name="Dassa E."/>
            <person name="Derose R."/>
            <person name="Derzelle S."/>
            <person name="Freyssinet G."/>
            <person name="Gaudriault S."/>
            <person name="Medigue C."/>
            <person name="Lanois A."/>
            <person name="Powell K."/>
            <person name="Siguier P."/>
            <person name="Vincent R."/>
            <person name="Wingate V."/>
            <person name="Zouine M."/>
            <person name="Glaser P."/>
            <person name="Boemare N."/>
            <person name="Danchin A."/>
            <person name="Kunst F."/>
        </authorList>
    </citation>
    <scope>NUCLEOTIDE SEQUENCE [LARGE SCALE GENOMIC DNA]</scope>
    <source>
        <strain evidence="3">DSM 15139 / CIP 105565 / TT01</strain>
    </source>
</reference>
<evidence type="ECO:0000313" key="3">
    <source>
        <dbReference type="Proteomes" id="UP000002514"/>
    </source>
</evidence>